<protein>
    <submittedName>
        <fullName evidence="2">Uncharacterized protein</fullName>
    </submittedName>
</protein>
<dbReference type="InterPro" id="IPR011013">
    <property type="entry name" value="Gal_mutarotase_sf_dom"/>
</dbReference>
<dbReference type="GO" id="GO:0030246">
    <property type="term" value="F:carbohydrate binding"/>
    <property type="evidence" value="ECO:0007669"/>
    <property type="project" value="InterPro"/>
</dbReference>
<dbReference type="EMBL" id="CADCTO010000520">
    <property type="protein sequence ID" value="CAA9284794.1"/>
    <property type="molecule type" value="Genomic_DNA"/>
</dbReference>
<dbReference type="InterPro" id="IPR013780">
    <property type="entry name" value="Glyco_hydro_b"/>
</dbReference>
<dbReference type="SUPFAM" id="SSF74650">
    <property type="entry name" value="Galactose mutarotase-like"/>
    <property type="match status" value="1"/>
</dbReference>
<accession>A0A6J4JQS3</accession>
<organism evidence="2">
    <name type="scientific">uncultured Armatimonadetes bacterium</name>
    <dbReference type="NCBI Taxonomy" id="157466"/>
    <lineage>
        <taxon>Bacteria</taxon>
        <taxon>Bacillati</taxon>
        <taxon>Armatimonadota</taxon>
        <taxon>environmental samples</taxon>
    </lineage>
</organism>
<sequence length="171" mass="18206">MHTDLPQDMILAWERGEWQVLAARMDTAALQQGDTPTKALVVFNPEGAPASAVAVFRARFPVRADVGPQPVTVRDSAGRAVPSRIVNETLTGDAAHPGKRIWEFDLLFRADDVPARGWRAYAATYGRAPDAPEWEEPAASSPTLRALETDCHPGDVPGTGSVGTGAAPPQG</sequence>
<evidence type="ECO:0000313" key="2">
    <source>
        <dbReference type="EMBL" id="CAA9284794.1"/>
    </source>
</evidence>
<reference evidence="2" key="1">
    <citation type="submission" date="2020-02" db="EMBL/GenBank/DDBJ databases">
        <authorList>
            <person name="Meier V. D."/>
        </authorList>
    </citation>
    <scope>NUCLEOTIDE SEQUENCE</scope>
    <source>
        <strain evidence="2">AVDCRST_MAG63</strain>
    </source>
</reference>
<gene>
    <name evidence="2" type="ORF">AVDCRST_MAG63-3884</name>
</gene>
<evidence type="ECO:0000256" key="1">
    <source>
        <dbReference type="SAM" id="MobiDB-lite"/>
    </source>
</evidence>
<name>A0A6J4JQS3_9BACT</name>
<dbReference type="GO" id="GO:0005975">
    <property type="term" value="P:carbohydrate metabolic process"/>
    <property type="evidence" value="ECO:0007669"/>
    <property type="project" value="InterPro"/>
</dbReference>
<dbReference type="GO" id="GO:0003824">
    <property type="term" value="F:catalytic activity"/>
    <property type="evidence" value="ECO:0007669"/>
    <property type="project" value="InterPro"/>
</dbReference>
<proteinExistence type="predicted"/>
<dbReference type="Gene3D" id="2.60.40.1180">
    <property type="entry name" value="Golgi alpha-mannosidase II"/>
    <property type="match status" value="1"/>
</dbReference>
<dbReference type="AlphaFoldDB" id="A0A6J4JQS3"/>
<feature type="region of interest" description="Disordered" evidence="1">
    <location>
        <begin position="130"/>
        <end position="171"/>
    </location>
</feature>